<evidence type="ECO:0000256" key="4">
    <source>
        <dbReference type="ARBA" id="ARBA00022525"/>
    </source>
</evidence>
<protein>
    <submittedName>
        <fullName evidence="8">RxLR effector protein</fullName>
    </submittedName>
</protein>
<dbReference type="AlphaFoldDB" id="A0A225V9X6"/>
<comment type="similarity">
    <text evidence="3">Belongs to the RxLR effector family.</text>
</comment>
<evidence type="ECO:0000256" key="2">
    <source>
        <dbReference type="ARBA" id="ARBA00004613"/>
    </source>
</evidence>
<evidence type="ECO:0000256" key="3">
    <source>
        <dbReference type="ARBA" id="ARBA00010400"/>
    </source>
</evidence>
<sequence length="311" mass="35369">MDNINARSMQHISGTDLNAVQKKSKLRVRMLKTTDVDDFDERGASPISKIKEPSTSATQKLKKIAVTAKLKVSSKKQKATGNLFKKFNVDKVESNLLDSIQYQNWVNSVNKVYKKNVQEGEVAMMTTLKAHFGDEAMRKLLIEANGFSSTMIKAKKLEEAQFTIWKTNGQSNSWDKYSTTLAKNPENTMLLTLKTHFDDETLAKVLTTAREKSNVASKGRKAEFDNWARSSETSDDVVKLLNLNDDSGNTFKNPGFRTWVTYVIKLDEEKLYDSVLTKLLTRYDEKSLTKKIHAVESDYRVSSISWKLRET</sequence>
<evidence type="ECO:0000256" key="6">
    <source>
        <dbReference type="ARBA" id="ARBA00023026"/>
    </source>
</evidence>
<dbReference type="GO" id="GO:0043657">
    <property type="term" value="C:host cell"/>
    <property type="evidence" value="ECO:0007669"/>
    <property type="project" value="UniProtKB-SubCell"/>
</dbReference>
<comment type="caution">
    <text evidence="8">The sequence shown here is derived from an EMBL/GenBank/DDBJ whole genome shotgun (WGS) entry which is preliminary data.</text>
</comment>
<evidence type="ECO:0000256" key="1">
    <source>
        <dbReference type="ARBA" id="ARBA00004340"/>
    </source>
</evidence>
<feature type="domain" description="RxLR effector PexRD54 WY" evidence="7">
    <location>
        <begin position="226"/>
        <end position="263"/>
    </location>
</feature>
<dbReference type="Proteomes" id="UP000198211">
    <property type="component" value="Unassembled WGS sequence"/>
</dbReference>
<keyword evidence="4" id="KW-0964">Secreted</keyword>
<comment type="subcellular location">
    <subcellularLocation>
        <location evidence="1">Host cell</location>
    </subcellularLocation>
    <subcellularLocation>
        <location evidence="2">Secreted</location>
    </subcellularLocation>
</comment>
<dbReference type="Pfam" id="PF22748">
    <property type="entry name" value="PexRD54_WY"/>
    <property type="match status" value="1"/>
</dbReference>
<evidence type="ECO:0000313" key="9">
    <source>
        <dbReference type="Proteomes" id="UP000198211"/>
    </source>
</evidence>
<accession>A0A225V9X6</accession>
<proteinExistence type="inferred from homology"/>
<reference evidence="9" key="1">
    <citation type="submission" date="2017-03" db="EMBL/GenBank/DDBJ databases">
        <title>Phytopthora megakarya and P. palmivora, two closely related causual agents of cacao black pod achieved similar genome size and gene model numbers by different mechanisms.</title>
        <authorList>
            <person name="Ali S."/>
            <person name="Shao J."/>
            <person name="Larry D.J."/>
            <person name="Kronmiller B."/>
            <person name="Shen D."/>
            <person name="Strem M.D."/>
            <person name="Melnick R.L."/>
            <person name="Guiltinan M.J."/>
            <person name="Tyler B.M."/>
            <person name="Meinhardt L.W."/>
            <person name="Bailey B.A."/>
        </authorList>
    </citation>
    <scope>NUCLEOTIDE SEQUENCE [LARGE SCALE GENOMIC DNA]</scope>
    <source>
        <strain evidence="9">zdho120</strain>
    </source>
</reference>
<evidence type="ECO:0000313" key="8">
    <source>
        <dbReference type="EMBL" id="OWZ01759.1"/>
    </source>
</evidence>
<dbReference type="GO" id="GO:0005576">
    <property type="term" value="C:extracellular region"/>
    <property type="evidence" value="ECO:0007669"/>
    <property type="project" value="UniProtKB-SubCell"/>
</dbReference>
<organism evidence="8 9">
    <name type="scientific">Phytophthora megakarya</name>
    <dbReference type="NCBI Taxonomy" id="4795"/>
    <lineage>
        <taxon>Eukaryota</taxon>
        <taxon>Sar</taxon>
        <taxon>Stramenopiles</taxon>
        <taxon>Oomycota</taxon>
        <taxon>Peronosporomycetes</taxon>
        <taxon>Peronosporales</taxon>
        <taxon>Peronosporaceae</taxon>
        <taxon>Phytophthora</taxon>
    </lineage>
</organism>
<gene>
    <name evidence="8" type="ORF">PHMEG_00026795</name>
</gene>
<name>A0A225V9X6_9STRA</name>
<dbReference type="InterPro" id="IPR054463">
    <property type="entry name" value="PexRD54_WY"/>
</dbReference>
<keyword evidence="9" id="KW-1185">Reference proteome</keyword>
<keyword evidence="5" id="KW-0732">Signal</keyword>
<evidence type="ECO:0000259" key="7">
    <source>
        <dbReference type="Pfam" id="PF22748"/>
    </source>
</evidence>
<evidence type="ECO:0000256" key="5">
    <source>
        <dbReference type="ARBA" id="ARBA00022729"/>
    </source>
</evidence>
<dbReference type="EMBL" id="NBNE01006620">
    <property type="protein sequence ID" value="OWZ01759.1"/>
    <property type="molecule type" value="Genomic_DNA"/>
</dbReference>
<keyword evidence="6" id="KW-0843">Virulence</keyword>